<comment type="caution">
    <text evidence="4">The sequence shown here is derived from an EMBL/GenBank/DDBJ whole genome shotgun (WGS) entry which is preliminary data.</text>
</comment>
<evidence type="ECO:0000259" key="3">
    <source>
        <dbReference type="Pfam" id="PF21959"/>
    </source>
</evidence>
<sequence>MTRGRLARVLAAAAVLVGSVPVAPAVAAPAACTVLRVTDDTLSGPSTVELVRLPAGTVERRSVLEVQLNALGYARGQDRVYGLTREGTAVVVGRDGGLTRLGPVRTGDRRPLDHATAGAVSGNRWYVQRGDDLYLIDADPGSPGFLGVVRRVELWPAPFASGIDDFDFAGDALYGVTSTWPFRGRIVRIDPGSGFTHPVSGPVLPPSTAYGSVVSAGETGYVTANRSEGRSRTYAVSRDGTVVPVSSGPPLSGSDAAGCLRDPDPPAPPPPPPPAPLPPSSVPSPPPPVPLPVAPPPAAPPPPVPAAAPAPVPPPRAPNPSPRPVPPPPLPPPATAPHRPVTAKKTADQVSPREQTEEKRRWSMVVLVLILGAGVAVRRLGR</sequence>
<name>A0ABX0SYY5_9PSEU</name>
<feature type="chain" id="PRO_5046364250" description="DUF6923 domain-containing protein" evidence="2">
    <location>
        <begin position="28"/>
        <end position="382"/>
    </location>
</feature>
<evidence type="ECO:0000256" key="1">
    <source>
        <dbReference type="SAM" id="MobiDB-lite"/>
    </source>
</evidence>
<feature type="domain" description="DUF6923" evidence="3">
    <location>
        <begin position="65"/>
        <end position="260"/>
    </location>
</feature>
<proteinExistence type="predicted"/>
<dbReference type="InterPro" id="IPR054215">
    <property type="entry name" value="DUF6923"/>
</dbReference>
<accession>A0ABX0SYY5</accession>
<evidence type="ECO:0000313" key="4">
    <source>
        <dbReference type="EMBL" id="NIH81142.1"/>
    </source>
</evidence>
<dbReference type="RefSeq" id="WP_208400191.1">
    <property type="nucleotide sequence ID" value="NZ_JAANOU010000001.1"/>
</dbReference>
<dbReference type="EMBL" id="JAANOU010000001">
    <property type="protein sequence ID" value="NIH81142.1"/>
    <property type="molecule type" value="Genomic_DNA"/>
</dbReference>
<evidence type="ECO:0000313" key="5">
    <source>
        <dbReference type="Proteomes" id="UP000754495"/>
    </source>
</evidence>
<feature type="compositionally biased region" description="Pro residues" evidence="1">
    <location>
        <begin position="265"/>
        <end position="335"/>
    </location>
</feature>
<evidence type="ECO:0000256" key="2">
    <source>
        <dbReference type="SAM" id="SignalP"/>
    </source>
</evidence>
<feature type="signal peptide" evidence="2">
    <location>
        <begin position="1"/>
        <end position="27"/>
    </location>
</feature>
<reference evidence="4 5" key="1">
    <citation type="submission" date="2020-03" db="EMBL/GenBank/DDBJ databases">
        <title>Sequencing the genomes of 1000 actinobacteria strains.</title>
        <authorList>
            <person name="Klenk H.-P."/>
        </authorList>
    </citation>
    <scope>NUCLEOTIDE SEQUENCE [LARGE SCALE GENOMIC DNA]</scope>
    <source>
        <strain evidence="4 5">DSM 45668</strain>
    </source>
</reference>
<dbReference type="Pfam" id="PF21959">
    <property type="entry name" value="DUF6923"/>
    <property type="match status" value="1"/>
</dbReference>
<dbReference type="PRINTS" id="PR01217">
    <property type="entry name" value="PRICHEXTENSN"/>
</dbReference>
<feature type="region of interest" description="Disordered" evidence="1">
    <location>
        <begin position="224"/>
        <end position="361"/>
    </location>
</feature>
<keyword evidence="2" id="KW-0732">Signal</keyword>
<dbReference type="Proteomes" id="UP000754495">
    <property type="component" value="Unassembled WGS sequence"/>
</dbReference>
<gene>
    <name evidence="4" type="ORF">FHX46_003672</name>
</gene>
<keyword evidence="5" id="KW-1185">Reference proteome</keyword>
<organism evidence="4 5">
    <name type="scientific">Amycolatopsis viridis</name>
    <dbReference type="NCBI Taxonomy" id="185678"/>
    <lineage>
        <taxon>Bacteria</taxon>
        <taxon>Bacillati</taxon>
        <taxon>Actinomycetota</taxon>
        <taxon>Actinomycetes</taxon>
        <taxon>Pseudonocardiales</taxon>
        <taxon>Pseudonocardiaceae</taxon>
        <taxon>Amycolatopsis</taxon>
    </lineage>
</organism>
<protein>
    <recommendedName>
        <fullName evidence="3">DUF6923 domain-containing protein</fullName>
    </recommendedName>
</protein>
<feature type="compositionally biased region" description="Low complexity" evidence="1">
    <location>
        <begin position="240"/>
        <end position="254"/>
    </location>
</feature>